<proteinExistence type="predicted"/>
<dbReference type="CDD" id="cd02966">
    <property type="entry name" value="TlpA_like_family"/>
    <property type="match status" value="1"/>
</dbReference>
<accession>A0A4U0F9D9</accession>
<gene>
    <name evidence="4" type="ORF">E5161_13250</name>
</gene>
<organism evidence="4 5">
    <name type="scientific">Cohnella pontilimi</name>
    <dbReference type="NCBI Taxonomy" id="2564100"/>
    <lineage>
        <taxon>Bacteria</taxon>
        <taxon>Bacillati</taxon>
        <taxon>Bacillota</taxon>
        <taxon>Bacilli</taxon>
        <taxon>Bacillales</taxon>
        <taxon>Paenibacillaceae</taxon>
        <taxon>Cohnella</taxon>
    </lineage>
</organism>
<dbReference type="SUPFAM" id="SSF52833">
    <property type="entry name" value="Thioredoxin-like"/>
    <property type="match status" value="1"/>
</dbReference>
<dbReference type="PANTHER" id="PTHR42852:SF1">
    <property type="entry name" value="THIOREDOXIN-LIKE PROTEIN YNEN"/>
    <property type="match status" value="1"/>
</dbReference>
<dbReference type="GO" id="GO:0016491">
    <property type="term" value="F:oxidoreductase activity"/>
    <property type="evidence" value="ECO:0007669"/>
    <property type="project" value="InterPro"/>
</dbReference>
<dbReference type="InterPro" id="IPR017937">
    <property type="entry name" value="Thioredoxin_CS"/>
</dbReference>
<dbReference type="Pfam" id="PF00578">
    <property type="entry name" value="AhpC-TSA"/>
    <property type="match status" value="1"/>
</dbReference>
<keyword evidence="5" id="KW-1185">Reference proteome</keyword>
<dbReference type="InterPro" id="IPR050553">
    <property type="entry name" value="Thioredoxin_ResA/DsbE_sf"/>
</dbReference>
<reference evidence="4 5" key="1">
    <citation type="submission" date="2019-04" db="EMBL/GenBank/DDBJ databases">
        <title>Cohnella sp. nov., isolated from soil.</title>
        <authorList>
            <person name="Kim W."/>
        </authorList>
    </citation>
    <scope>NUCLEOTIDE SEQUENCE [LARGE SCALE GENOMIC DNA]</scope>
    <source>
        <strain evidence="4 5">CAU 1483</strain>
    </source>
</reference>
<dbReference type="GO" id="GO:0016209">
    <property type="term" value="F:antioxidant activity"/>
    <property type="evidence" value="ECO:0007669"/>
    <property type="project" value="InterPro"/>
</dbReference>
<dbReference type="InterPro" id="IPR000866">
    <property type="entry name" value="AhpC/TSA"/>
</dbReference>
<dbReference type="PROSITE" id="PS00194">
    <property type="entry name" value="THIOREDOXIN_1"/>
    <property type="match status" value="1"/>
</dbReference>
<sequence>MKRNIVILIAVAAAIVAVVWFNQAGNDKSSPAASGGIEAPVSDPSTPKKGSPAPAFTLATLDGKATYEVGGKRDKPVIVNFWASWCGPCDMEAPDLVELYDKYKDKVELYAVNATKYDKVWGAKQFVEEKGFTFPVLTDAKGEAGDAYKVFSYPTSFIVDRNGTIRQRIDGVITLKQWESYLDEITK</sequence>
<evidence type="ECO:0000259" key="3">
    <source>
        <dbReference type="PROSITE" id="PS51352"/>
    </source>
</evidence>
<dbReference type="PANTHER" id="PTHR42852">
    <property type="entry name" value="THIOL:DISULFIDE INTERCHANGE PROTEIN DSBE"/>
    <property type="match status" value="1"/>
</dbReference>
<dbReference type="OrthoDB" id="25753at2"/>
<feature type="region of interest" description="Disordered" evidence="2">
    <location>
        <begin position="29"/>
        <end position="53"/>
    </location>
</feature>
<dbReference type="PROSITE" id="PS51352">
    <property type="entry name" value="THIOREDOXIN_2"/>
    <property type="match status" value="1"/>
</dbReference>
<dbReference type="Gene3D" id="3.40.30.10">
    <property type="entry name" value="Glutaredoxin"/>
    <property type="match status" value="1"/>
</dbReference>
<feature type="domain" description="Thioredoxin" evidence="3">
    <location>
        <begin position="47"/>
        <end position="187"/>
    </location>
</feature>
<evidence type="ECO:0000313" key="4">
    <source>
        <dbReference type="EMBL" id="TJY41376.1"/>
    </source>
</evidence>
<dbReference type="InterPro" id="IPR013766">
    <property type="entry name" value="Thioredoxin_domain"/>
</dbReference>
<evidence type="ECO:0000313" key="5">
    <source>
        <dbReference type="Proteomes" id="UP000309673"/>
    </source>
</evidence>
<keyword evidence="1" id="KW-1015">Disulfide bond</keyword>
<evidence type="ECO:0000256" key="2">
    <source>
        <dbReference type="SAM" id="MobiDB-lite"/>
    </source>
</evidence>
<evidence type="ECO:0000256" key="1">
    <source>
        <dbReference type="ARBA" id="ARBA00023157"/>
    </source>
</evidence>
<comment type="caution">
    <text evidence="4">The sequence shown here is derived from an EMBL/GenBank/DDBJ whole genome shotgun (WGS) entry which is preliminary data.</text>
</comment>
<dbReference type="EMBL" id="SUPK01000006">
    <property type="protein sequence ID" value="TJY41376.1"/>
    <property type="molecule type" value="Genomic_DNA"/>
</dbReference>
<dbReference type="InterPro" id="IPR036249">
    <property type="entry name" value="Thioredoxin-like_sf"/>
</dbReference>
<dbReference type="RefSeq" id="WP_136778295.1">
    <property type="nucleotide sequence ID" value="NZ_SUPK01000006.1"/>
</dbReference>
<name>A0A4U0F9D9_9BACL</name>
<dbReference type="Proteomes" id="UP000309673">
    <property type="component" value="Unassembled WGS sequence"/>
</dbReference>
<dbReference type="AlphaFoldDB" id="A0A4U0F9D9"/>
<protein>
    <submittedName>
        <fullName evidence="4">TlpA family protein disulfide reductase</fullName>
    </submittedName>
</protein>